<protein>
    <submittedName>
        <fullName evidence="1">Transposase</fullName>
    </submittedName>
</protein>
<name>A0A1Y3UEC7_9FIRM</name>
<organism evidence="1 2">
    <name type="scientific">Anaerotignum lactatifermentans</name>
    <dbReference type="NCBI Taxonomy" id="160404"/>
    <lineage>
        <taxon>Bacteria</taxon>
        <taxon>Bacillati</taxon>
        <taxon>Bacillota</taxon>
        <taxon>Clostridia</taxon>
        <taxon>Lachnospirales</taxon>
        <taxon>Anaerotignaceae</taxon>
        <taxon>Anaerotignum</taxon>
    </lineage>
</organism>
<dbReference type="EMBL" id="NFHM01000001">
    <property type="protein sequence ID" value="OUN45508.1"/>
    <property type="molecule type" value="Genomic_DNA"/>
</dbReference>
<proteinExistence type="predicted"/>
<dbReference type="InterPro" id="IPR038148">
    <property type="entry name" value="Tn1545/Tn916_Xis"/>
</dbReference>
<evidence type="ECO:0000313" key="1">
    <source>
        <dbReference type="EMBL" id="OUN45508.1"/>
    </source>
</evidence>
<dbReference type="Proteomes" id="UP000195455">
    <property type="component" value="Unassembled WGS sequence"/>
</dbReference>
<evidence type="ECO:0000313" key="2">
    <source>
        <dbReference type="Proteomes" id="UP000195455"/>
    </source>
</evidence>
<reference evidence="2" key="1">
    <citation type="submission" date="2017-04" db="EMBL/GenBank/DDBJ databases">
        <title>Function of individual gut microbiota members based on whole genome sequencing of pure cultures obtained from chicken caecum.</title>
        <authorList>
            <person name="Medvecky M."/>
            <person name="Cejkova D."/>
            <person name="Polansky O."/>
            <person name="Karasova D."/>
            <person name="Kubasova T."/>
            <person name="Cizek A."/>
            <person name="Rychlik I."/>
        </authorList>
    </citation>
    <scope>NUCLEOTIDE SEQUENCE [LARGE SCALE GENOMIC DNA]</scope>
    <source>
        <strain evidence="2">An75</strain>
    </source>
</reference>
<dbReference type="Pfam" id="PF09035">
    <property type="entry name" value="Tn916-Xis"/>
    <property type="match status" value="1"/>
</dbReference>
<dbReference type="Gene3D" id="3.90.105.50">
    <property type="match status" value="1"/>
</dbReference>
<accession>A0A1Y3UEC7</accession>
<gene>
    <name evidence="1" type="ORF">B5G26_00310</name>
</gene>
<dbReference type="InterPro" id="IPR015122">
    <property type="entry name" value="Tn916-Xis"/>
</dbReference>
<sequence>MKKEVAICQKYLLTLEEAALYTGIGINKLREMSNGENCDFVVWNGSRRMLKRKKLEEFLNAAYSI</sequence>
<dbReference type="RefSeq" id="WP_087988278.1">
    <property type="nucleotide sequence ID" value="NZ_NFHM01000001.1"/>
</dbReference>
<comment type="caution">
    <text evidence="1">The sequence shown here is derived from an EMBL/GenBank/DDBJ whole genome shotgun (WGS) entry which is preliminary data.</text>
</comment>
<dbReference type="AlphaFoldDB" id="A0A1Y3UEC7"/>